<keyword evidence="4" id="KW-1185">Reference proteome</keyword>
<dbReference type="RefSeq" id="WP_014212476.1">
    <property type="nucleotide sequence ID" value="NC_016604.1"/>
</dbReference>
<dbReference type="InterPro" id="IPR009057">
    <property type="entry name" value="Homeodomain-like_sf"/>
</dbReference>
<evidence type="ECO:0000313" key="4">
    <source>
        <dbReference type="Proteomes" id="UP000005442"/>
    </source>
</evidence>
<dbReference type="GO" id="GO:0015074">
    <property type="term" value="P:DNA integration"/>
    <property type="evidence" value="ECO:0007669"/>
    <property type="project" value="InterPro"/>
</dbReference>
<dbReference type="InterPro" id="IPR036397">
    <property type="entry name" value="RNaseH_sf"/>
</dbReference>
<dbReference type="GO" id="GO:0003676">
    <property type="term" value="F:nucleic acid binding"/>
    <property type="evidence" value="ECO:0007669"/>
    <property type="project" value="InterPro"/>
</dbReference>
<dbReference type="SUPFAM" id="SSF53098">
    <property type="entry name" value="Ribonuclease H-like"/>
    <property type="match status" value="1"/>
</dbReference>
<evidence type="ECO:0000313" key="3">
    <source>
        <dbReference type="EMBL" id="AEV74726.1"/>
    </source>
</evidence>
<gene>
    <name evidence="3" type="ordered locus">MycrhN_4224</name>
</gene>
<sequence length="398" mass="44539">MAQKVTAMDIRMAAALAGQVDNVAAFCRDSGISRQTFYKFRKRFCDGGIEGLQDRSRRPLSSPGQTPVEVEDLIVLRRKQLIEQGRDHGAQSIVWSLQREGIAQVPSPSTVWQILTRRGMITAQPQKRPKSATKRFCFSRPNECWQSDWTRWSLADGTPVAIAGSLDDHSRYLVGLRAGAGDADSELVWSVIMAGIAECGIPSMSLSDNGIVYTGRFHSHESAFETNLRTLGVRTINSMPFHPQTCGKIERFWQTLKKWLTARDPAATLAELNTLIEQFRRFYNDQRPHRALRGATPTEAMAATTKARPADRPLPAPVFVSHHTVGQTSGYVHVAPYRVNVGLRWAGHECDVIRDGDHISIFSGNRLVRALTTDPTRNYQPIDKSTRTYRNREPKPAS</sequence>
<dbReference type="Gene3D" id="3.30.420.10">
    <property type="entry name" value="Ribonuclease H-like superfamily/Ribonuclease H"/>
    <property type="match status" value="1"/>
</dbReference>
<reference evidence="3 4" key="1">
    <citation type="submission" date="2011-12" db="EMBL/GenBank/DDBJ databases">
        <title>Complete sequence of Mycobacterium rhodesiae NBB3.</title>
        <authorList>
            <consortium name="US DOE Joint Genome Institute"/>
            <person name="Lucas S."/>
            <person name="Han J."/>
            <person name="Lapidus A."/>
            <person name="Cheng J.-F."/>
            <person name="Goodwin L."/>
            <person name="Pitluck S."/>
            <person name="Peters L."/>
            <person name="Mikhailova N."/>
            <person name="Gu W."/>
            <person name="Detter J.C."/>
            <person name="Han C."/>
            <person name="Tapia R."/>
            <person name="Land M."/>
            <person name="Hauser L."/>
            <person name="Kyrpides N."/>
            <person name="Ivanova N."/>
            <person name="Pagani I."/>
            <person name="Mattes T."/>
            <person name="Holmes A."/>
            <person name="Rutledge P."/>
            <person name="Paulsen I."/>
            <person name="Coleman N."/>
            <person name="Woyke T."/>
        </authorList>
    </citation>
    <scope>NUCLEOTIDE SEQUENCE [LARGE SCALE GENOMIC DNA]</scope>
    <source>
        <strain evidence="3 4">NBB3</strain>
    </source>
</reference>
<protein>
    <submittedName>
        <fullName evidence="3">Integrase family protein</fullName>
    </submittedName>
</protein>
<dbReference type="PATRIC" id="fig|710685.3.peg.4239"/>
<dbReference type="HOGENOM" id="CLU_027402_15_3_11"/>
<dbReference type="eggNOG" id="COG2801">
    <property type="taxonomic scope" value="Bacteria"/>
</dbReference>
<dbReference type="STRING" id="710685.MycrhN_4224"/>
<feature type="region of interest" description="Disordered" evidence="1">
    <location>
        <begin position="376"/>
        <end position="398"/>
    </location>
</feature>
<dbReference type="InterPro" id="IPR012337">
    <property type="entry name" value="RNaseH-like_sf"/>
</dbReference>
<dbReference type="AlphaFoldDB" id="G8RJH5"/>
<accession>G8RJH5</accession>
<evidence type="ECO:0000259" key="2">
    <source>
        <dbReference type="PROSITE" id="PS50994"/>
    </source>
</evidence>
<dbReference type="EMBL" id="CP003169">
    <property type="protein sequence ID" value="AEV74726.1"/>
    <property type="molecule type" value="Genomic_DNA"/>
</dbReference>
<dbReference type="PANTHER" id="PTHR35004">
    <property type="entry name" value="TRANSPOSASE RV3428C-RELATED"/>
    <property type="match status" value="1"/>
</dbReference>
<dbReference type="KEGG" id="mrh:MycrhN_4224"/>
<feature type="compositionally biased region" description="Basic and acidic residues" evidence="1">
    <location>
        <begin position="384"/>
        <end position="398"/>
    </location>
</feature>
<dbReference type="Pfam" id="PF13565">
    <property type="entry name" value="HTH_32"/>
    <property type="match status" value="1"/>
</dbReference>
<dbReference type="PROSITE" id="PS50994">
    <property type="entry name" value="INTEGRASE"/>
    <property type="match status" value="1"/>
</dbReference>
<dbReference type="Pfam" id="PF13683">
    <property type="entry name" value="rve_3"/>
    <property type="match status" value="1"/>
</dbReference>
<dbReference type="SUPFAM" id="SSF46689">
    <property type="entry name" value="Homeodomain-like"/>
    <property type="match status" value="1"/>
</dbReference>
<organism evidence="3 4">
    <name type="scientific">Mycolicibacterium rhodesiae (strain NBB3)</name>
    <name type="common">Mycobacterium rhodesiae</name>
    <dbReference type="NCBI Taxonomy" id="710685"/>
    <lineage>
        <taxon>Bacteria</taxon>
        <taxon>Bacillati</taxon>
        <taxon>Actinomycetota</taxon>
        <taxon>Actinomycetes</taxon>
        <taxon>Mycobacteriales</taxon>
        <taxon>Mycobacteriaceae</taxon>
        <taxon>Mycolicibacterium</taxon>
    </lineage>
</organism>
<dbReference type="InterPro" id="IPR001584">
    <property type="entry name" value="Integrase_cat-core"/>
</dbReference>
<feature type="domain" description="Integrase catalytic" evidence="2">
    <location>
        <begin position="137"/>
        <end position="305"/>
    </location>
</feature>
<proteinExistence type="predicted"/>
<name>G8RJH5_MYCRN</name>
<dbReference type="OrthoDB" id="568335at2"/>
<dbReference type="Proteomes" id="UP000005442">
    <property type="component" value="Chromosome"/>
</dbReference>
<dbReference type="PANTHER" id="PTHR35004:SF7">
    <property type="entry name" value="INTEGRASE PROTEIN"/>
    <property type="match status" value="1"/>
</dbReference>
<evidence type="ECO:0000256" key="1">
    <source>
        <dbReference type="SAM" id="MobiDB-lite"/>
    </source>
</evidence>